<feature type="compositionally biased region" description="Basic and acidic residues" evidence="1">
    <location>
        <begin position="266"/>
        <end position="277"/>
    </location>
</feature>
<feature type="compositionally biased region" description="Polar residues" evidence="1">
    <location>
        <begin position="49"/>
        <end position="66"/>
    </location>
</feature>
<dbReference type="PANTHER" id="PTHR12299">
    <property type="entry name" value="HYALURONIC ACID-BINDING PROTEIN 4"/>
    <property type="match status" value="1"/>
</dbReference>
<dbReference type="GO" id="GO:0005737">
    <property type="term" value="C:cytoplasm"/>
    <property type="evidence" value="ECO:0007669"/>
    <property type="project" value="TreeGrafter"/>
</dbReference>
<dbReference type="GO" id="GO:0003723">
    <property type="term" value="F:RNA binding"/>
    <property type="evidence" value="ECO:0007669"/>
    <property type="project" value="InterPro"/>
</dbReference>
<dbReference type="EMBL" id="MNPL01033612">
    <property type="protein sequence ID" value="OQR66136.1"/>
    <property type="molecule type" value="Genomic_DNA"/>
</dbReference>
<dbReference type="PANTHER" id="PTHR12299:SF17">
    <property type="entry name" value="AT19571P-RELATED"/>
    <property type="match status" value="1"/>
</dbReference>
<feature type="compositionally biased region" description="Basic and acidic residues" evidence="1">
    <location>
        <begin position="216"/>
        <end position="228"/>
    </location>
</feature>
<dbReference type="Proteomes" id="UP000192247">
    <property type="component" value="Unassembled WGS sequence"/>
</dbReference>
<dbReference type="InParanoid" id="A0A1V9WYF4"/>
<feature type="compositionally biased region" description="Basic and acidic residues" evidence="1">
    <location>
        <begin position="32"/>
        <end position="47"/>
    </location>
</feature>
<feature type="compositionally biased region" description="Acidic residues" evidence="1">
    <location>
        <begin position="229"/>
        <end position="238"/>
    </location>
</feature>
<name>A0A1V9WYF4_9ACAR</name>
<feature type="compositionally biased region" description="Polar residues" evidence="1">
    <location>
        <begin position="166"/>
        <end position="184"/>
    </location>
</feature>
<proteinExistence type="predicted"/>
<feature type="region of interest" description="Disordered" evidence="1">
    <location>
        <begin position="32"/>
        <end position="331"/>
    </location>
</feature>
<evidence type="ECO:0000256" key="1">
    <source>
        <dbReference type="SAM" id="MobiDB-lite"/>
    </source>
</evidence>
<feature type="compositionally biased region" description="Basic and acidic residues" evidence="1">
    <location>
        <begin position="312"/>
        <end position="321"/>
    </location>
</feature>
<dbReference type="InterPro" id="IPR039764">
    <property type="entry name" value="HABP4/SERBP1-like"/>
</dbReference>
<comment type="caution">
    <text evidence="2">The sequence shown here is derived from an EMBL/GenBank/DDBJ whole genome shotgun (WGS) entry which is preliminary data.</text>
</comment>
<evidence type="ECO:0000313" key="3">
    <source>
        <dbReference type="Proteomes" id="UP000192247"/>
    </source>
</evidence>
<feature type="compositionally biased region" description="Basic and acidic residues" evidence="1">
    <location>
        <begin position="239"/>
        <end position="255"/>
    </location>
</feature>
<dbReference type="OrthoDB" id="10492109at2759"/>
<dbReference type="AlphaFoldDB" id="A0A1V9WYF4"/>
<reference evidence="2 3" key="1">
    <citation type="journal article" date="2017" name="Gigascience">
        <title>Draft genome of the honey bee ectoparasitic mite, Tropilaelaps mercedesae, is shaped by the parasitic life history.</title>
        <authorList>
            <person name="Dong X."/>
            <person name="Armstrong S.D."/>
            <person name="Xia D."/>
            <person name="Makepeace B.L."/>
            <person name="Darby A.C."/>
            <person name="Kadowaki T."/>
        </authorList>
    </citation>
    <scope>NUCLEOTIDE SEQUENCE [LARGE SCALE GENOMIC DNA]</scope>
    <source>
        <strain evidence="2">Wuxi-XJTLU</strain>
    </source>
</reference>
<sequence length="331" mass="36912">MEYGCGVRNRYELFADEDGGDPLELIQREEERRRLSQLERSKNKAAEGSKQSTGLSKPPLTNHNRINAKENSNKANQQIEGQRPRDNRTYQDGNRKTRESNDGPRSYLGDDRRQKRINQDGNQDGKRLSGRDSKGPRPPRGPRREIGGRDTKDVKDRTPRGDRNHQNSQPTDGTVAANNKTDSGASGGQGTNSGPNQKAGDVQAPGEASNGTEQEPNEKSSGDTKEEDAPAEGEAEPETPEKTLEQWKKELEARKSKTTYNAAIRKPNEGESSDPKWAKMKVIKKKKDMETAVPPATHKDHHPVTEDIMDEEDRKLKRLEQQKPVGAKGYG</sequence>
<dbReference type="GO" id="GO:0005634">
    <property type="term" value="C:nucleus"/>
    <property type="evidence" value="ECO:0007669"/>
    <property type="project" value="TreeGrafter"/>
</dbReference>
<feature type="compositionally biased region" description="Basic and acidic residues" evidence="1">
    <location>
        <begin position="82"/>
        <end position="113"/>
    </location>
</feature>
<gene>
    <name evidence="2" type="ORF">BIW11_02397</name>
</gene>
<accession>A0A1V9WYF4</accession>
<organism evidence="2 3">
    <name type="scientific">Tropilaelaps mercedesae</name>
    <dbReference type="NCBI Taxonomy" id="418985"/>
    <lineage>
        <taxon>Eukaryota</taxon>
        <taxon>Metazoa</taxon>
        <taxon>Ecdysozoa</taxon>
        <taxon>Arthropoda</taxon>
        <taxon>Chelicerata</taxon>
        <taxon>Arachnida</taxon>
        <taxon>Acari</taxon>
        <taxon>Parasitiformes</taxon>
        <taxon>Mesostigmata</taxon>
        <taxon>Gamasina</taxon>
        <taxon>Dermanyssoidea</taxon>
        <taxon>Laelapidae</taxon>
        <taxon>Tropilaelaps</taxon>
    </lineage>
</organism>
<evidence type="ECO:0000313" key="2">
    <source>
        <dbReference type="EMBL" id="OQR66136.1"/>
    </source>
</evidence>
<keyword evidence="3" id="KW-1185">Reference proteome</keyword>
<feature type="compositionally biased region" description="Basic and acidic residues" evidence="1">
    <location>
        <begin position="123"/>
        <end position="135"/>
    </location>
</feature>
<feature type="compositionally biased region" description="Basic and acidic residues" evidence="1">
    <location>
        <begin position="142"/>
        <end position="165"/>
    </location>
</feature>
<protein>
    <submittedName>
        <fullName evidence="2">Uncharacterized protein</fullName>
    </submittedName>
</protein>